<reference evidence="2 3" key="1">
    <citation type="submission" date="2013-07" db="EMBL/GenBank/DDBJ databases">
        <title>Draft genome sequence of Pseudoalteromonas luteoviolacea 2ta16.</title>
        <authorList>
            <person name="Allen E.E."/>
            <person name="Azam F."/>
            <person name="Podell S."/>
        </authorList>
    </citation>
    <scope>NUCLEOTIDE SEQUENCE [LARGE SCALE GENOMIC DNA]</scope>
    <source>
        <strain evidence="2 3">2ta16</strain>
    </source>
</reference>
<comment type="caution">
    <text evidence="2">The sequence shown here is derived from an EMBL/GenBank/DDBJ whole genome shotgun (WGS) entry which is preliminary data.</text>
</comment>
<organism evidence="2 3">
    <name type="scientific">Pseudoalteromonas luteoviolacea (strain 2ta16)</name>
    <dbReference type="NCBI Taxonomy" id="1353533"/>
    <lineage>
        <taxon>Bacteria</taxon>
        <taxon>Pseudomonadati</taxon>
        <taxon>Pseudomonadota</taxon>
        <taxon>Gammaproteobacteria</taxon>
        <taxon>Alteromonadales</taxon>
        <taxon>Pseudoalteromonadaceae</taxon>
        <taxon>Pseudoalteromonas</taxon>
    </lineage>
</organism>
<evidence type="ECO:0000313" key="2">
    <source>
        <dbReference type="EMBL" id="ESP92735.1"/>
    </source>
</evidence>
<proteinExistence type="predicted"/>
<dbReference type="EMBL" id="AUSV01000044">
    <property type="protein sequence ID" value="ESP92735.1"/>
    <property type="molecule type" value="Genomic_DNA"/>
</dbReference>
<name>V4HPJ2_PSEL2</name>
<sequence>MKTLNYRQLLKIKGGANGNSPDLPVRAQGASQPDIKSVIRSTK</sequence>
<protein>
    <submittedName>
        <fullName evidence="2">Uncharacterized protein</fullName>
    </submittedName>
</protein>
<gene>
    <name evidence="2" type="ORF">PL2TA16_03933</name>
</gene>
<accession>V4HPJ2</accession>
<dbReference type="AlphaFoldDB" id="V4HPJ2"/>
<evidence type="ECO:0000313" key="3">
    <source>
        <dbReference type="Proteomes" id="UP000017820"/>
    </source>
</evidence>
<feature type="region of interest" description="Disordered" evidence="1">
    <location>
        <begin position="13"/>
        <end position="43"/>
    </location>
</feature>
<dbReference type="Proteomes" id="UP000017820">
    <property type="component" value="Unassembled WGS sequence"/>
</dbReference>
<evidence type="ECO:0000256" key="1">
    <source>
        <dbReference type="SAM" id="MobiDB-lite"/>
    </source>
</evidence>